<dbReference type="Proteomes" id="UP000078561">
    <property type="component" value="Unassembled WGS sequence"/>
</dbReference>
<keyword evidence="3" id="KW-1185">Reference proteome</keyword>
<dbReference type="PANTHER" id="PTHR31315">
    <property type="entry name" value="PROTEIN SIP5"/>
    <property type="match status" value="1"/>
</dbReference>
<dbReference type="OrthoDB" id="21471at2759"/>
<reference evidence="2" key="1">
    <citation type="submission" date="2016-04" db="EMBL/GenBank/DDBJ databases">
        <authorList>
            <person name="Evans L.H."/>
            <person name="Alamgir A."/>
            <person name="Owens N."/>
            <person name="Weber N.D."/>
            <person name="Virtaneva K."/>
            <person name="Barbian K."/>
            <person name="Babar A."/>
            <person name="Rosenke K."/>
        </authorList>
    </citation>
    <scope>NUCLEOTIDE SEQUENCE [LARGE SCALE GENOMIC DNA]</scope>
    <source>
        <strain evidence="2">CBS 101.48</strain>
    </source>
</reference>
<dbReference type="InParanoid" id="A0A168N3Z0"/>
<organism evidence="2">
    <name type="scientific">Absidia glauca</name>
    <name type="common">Pin mould</name>
    <dbReference type="NCBI Taxonomy" id="4829"/>
    <lineage>
        <taxon>Eukaryota</taxon>
        <taxon>Fungi</taxon>
        <taxon>Fungi incertae sedis</taxon>
        <taxon>Mucoromycota</taxon>
        <taxon>Mucoromycotina</taxon>
        <taxon>Mucoromycetes</taxon>
        <taxon>Mucorales</taxon>
        <taxon>Cunninghamellaceae</taxon>
        <taxon>Absidia</taxon>
    </lineage>
</organism>
<protein>
    <submittedName>
        <fullName evidence="2">Uncharacterized protein</fullName>
    </submittedName>
</protein>
<evidence type="ECO:0000256" key="1">
    <source>
        <dbReference type="ARBA" id="ARBA00010402"/>
    </source>
</evidence>
<dbReference type="AlphaFoldDB" id="A0A168N3Z0"/>
<sequence>MGTVTSKEDKVVDGGTVSTLGLYANVTPDYDKKVVRKLITARKLAPFYKGLDEQVTGKTTPPTRLLYADAVECPICFLDASIVC</sequence>
<name>A0A168N3Z0_ABSGL</name>
<evidence type="ECO:0000313" key="3">
    <source>
        <dbReference type="Proteomes" id="UP000078561"/>
    </source>
</evidence>
<gene>
    <name evidence="2" type="primary">ABSGL_05405.1 scaffold 6965</name>
</gene>
<comment type="similarity">
    <text evidence="1">Belongs to the SIP5 family.</text>
</comment>
<proteinExistence type="inferred from homology"/>
<dbReference type="InterPro" id="IPR039301">
    <property type="entry name" value="Sip5/DA2"/>
</dbReference>
<dbReference type="EMBL" id="LT552963">
    <property type="protein sequence ID" value="SAL99759.1"/>
    <property type="molecule type" value="Genomic_DNA"/>
</dbReference>
<evidence type="ECO:0000313" key="2">
    <source>
        <dbReference type="EMBL" id="SAL99759.1"/>
    </source>
</evidence>
<accession>A0A168N3Z0</accession>
<dbReference type="GO" id="GO:0005737">
    <property type="term" value="C:cytoplasm"/>
    <property type="evidence" value="ECO:0007669"/>
    <property type="project" value="TreeGrafter"/>
</dbReference>
<dbReference type="PANTHER" id="PTHR31315:SF1">
    <property type="entry name" value="PROTEIN SIP5"/>
    <property type="match status" value="1"/>
</dbReference>